<feature type="transmembrane region" description="Helical" evidence="1">
    <location>
        <begin position="265"/>
        <end position="284"/>
    </location>
</feature>
<sequence length="641" mass="68802">MWRRAVLLAVVFGVVLGTQGSVAQGAAAGSTVDVWGTAPDPFIVVDNAPACALRDDGTAPDIEITIDRTRFLYRPDFQQVQLGNSFDYRVNYYNTNSFTARLILLMDSPPSFDVNHRVMVRCGQGRLDSVGTWSGKLAEGNFHAGFVGGRGDKHVGMVLAQDGMAYPCEQPSLTFKGTPQSADWAVNPGQPFVSRYEAVLPFTDGLNEIKISCGGRTWRMALVWNGISPRIVGAAGTVPQAQPDLLDAPFVRAVPAPSDLPWDPIALAATLMVLMLLVVVLVGFPAEVVNETIKNNEAEISGWFARLRRPGLTVQLGQAARFLVFIVMAALLMTFVDPRAGFNGSTAMVLAALAVTVPVVTLAYALPKEWYVRWRMKQSGPFRAVPAGLGLAFALAAVSRLAAFVPGYTYGLIGTFDPRNDPQARKPRENVEAAGILIGVAVTLALAGFAFWRLNDVHASASLPQADLVLKLEDAIYCSLFVLGVQTVVFGLLPLRGMDGGRLRRWQESAAPRWSRWGWVGGYTVASFLFLHALILNREAAVGSPEWIPTLARALGIFIAFAALSFAFRGWFTLSGRPGRLAVPEPESAPEPELAGGEPGALLTAAPPTAPASVVTRARLIRMGVITGLILAGLVVITIVV</sequence>
<reference evidence="3" key="1">
    <citation type="submission" date="2021-01" db="EMBL/GenBank/DDBJ databases">
        <title>Whole genome shotgun sequence of Rhizocola hellebori NBRC 109834.</title>
        <authorList>
            <person name="Komaki H."/>
            <person name="Tamura T."/>
        </authorList>
    </citation>
    <scope>NUCLEOTIDE SEQUENCE</scope>
    <source>
        <strain evidence="3">NBRC 109834</strain>
    </source>
</reference>
<keyword evidence="4" id="KW-1185">Reference proteome</keyword>
<evidence type="ECO:0000313" key="4">
    <source>
        <dbReference type="Proteomes" id="UP000612899"/>
    </source>
</evidence>
<protein>
    <submittedName>
        <fullName evidence="3">Uncharacterized protein</fullName>
    </submittedName>
</protein>
<keyword evidence="1" id="KW-0812">Transmembrane</keyword>
<name>A0A8J3QCF3_9ACTN</name>
<dbReference type="RefSeq" id="WP_203911966.1">
    <property type="nucleotide sequence ID" value="NZ_BONY01000046.1"/>
</dbReference>
<organism evidence="3 4">
    <name type="scientific">Rhizocola hellebori</name>
    <dbReference type="NCBI Taxonomy" id="1392758"/>
    <lineage>
        <taxon>Bacteria</taxon>
        <taxon>Bacillati</taxon>
        <taxon>Actinomycetota</taxon>
        <taxon>Actinomycetes</taxon>
        <taxon>Micromonosporales</taxon>
        <taxon>Micromonosporaceae</taxon>
        <taxon>Rhizocola</taxon>
    </lineage>
</organism>
<feature type="transmembrane region" description="Helical" evidence="1">
    <location>
        <begin position="347"/>
        <end position="366"/>
    </location>
</feature>
<keyword evidence="2" id="KW-0732">Signal</keyword>
<proteinExistence type="predicted"/>
<evidence type="ECO:0000256" key="1">
    <source>
        <dbReference type="SAM" id="Phobius"/>
    </source>
</evidence>
<dbReference type="InterPro" id="IPR048104">
    <property type="entry name" value="Cola_memb_dom"/>
</dbReference>
<gene>
    <name evidence="3" type="ORF">Rhe02_62710</name>
</gene>
<feature type="transmembrane region" description="Helical" evidence="1">
    <location>
        <begin position="547"/>
        <end position="568"/>
    </location>
</feature>
<feature type="transmembrane region" description="Helical" evidence="1">
    <location>
        <begin position="475"/>
        <end position="497"/>
    </location>
</feature>
<feature type="chain" id="PRO_5039541591" evidence="2">
    <location>
        <begin position="24"/>
        <end position="641"/>
    </location>
</feature>
<comment type="caution">
    <text evidence="3">The sequence shown here is derived from an EMBL/GenBank/DDBJ whole genome shotgun (WGS) entry which is preliminary data.</text>
</comment>
<accession>A0A8J3QCF3</accession>
<feature type="transmembrane region" description="Helical" evidence="1">
    <location>
        <begin position="517"/>
        <end position="535"/>
    </location>
</feature>
<keyword evidence="1" id="KW-0472">Membrane</keyword>
<feature type="transmembrane region" description="Helical" evidence="1">
    <location>
        <begin position="433"/>
        <end position="454"/>
    </location>
</feature>
<dbReference type="AlphaFoldDB" id="A0A8J3QCF3"/>
<dbReference type="Proteomes" id="UP000612899">
    <property type="component" value="Unassembled WGS sequence"/>
</dbReference>
<feature type="transmembrane region" description="Helical" evidence="1">
    <location>
        <begin position="620"/>
        <end position="640"/>
    </location>
</feature>
<keyword evidence="1" id="KW-1133">Transmembrane helix</keyword>
<dbReference type="EMBL" id="BONY01000046">
    <property type="protein sequence ID" value="GIH08204.1"/>
    <property type="molecule type" value="Genomic_DNA"/>
</dbReference>
<evidence type="ECO:0000256" key="2">
    <source>
        <dbReference type="SAM" id="SignalP"/>
    </source>
</evidence>
<evidence type="ECO:0000313" key="3">
    <source>
        <dbReference type="EMBL" id="GIH08204.1"/>
    </source>
</evidence>
<feature type="transmembrane region" description="Helical" evidence="1">
    <location>
        <begin position="316"/>
        <end position="335"/>
    </location>
</feature>
<dbReference type="NCBIfam" id="NF041501">
    <property type="entry name" value="cola_mem"/>
    <property type="match status" value="1"/>
</dbReference>
<feature type="signal peptide" evidence="2">
    <location>
        <begin position="1"/>
        <end position="23"/>
    </location>
</feature>